<keyword evidence="3" id="KW-1185">Reference proteome</keyword>
<keyword evidence="1" id="KW-0732">Signal</keyword>
<evidence type="ECO:0000313" key="2">
    <source>
        <dbReference type="EMBL" id="CAB3762714.1"/>
    </source>
</evidence>
<organism evidence="2 3">
    <name type="scientific">Paraburkholderia humisilvae</name>
    <dbReference type="NCBI Taxonomy" id="627669"/>
    <lineage>
        <taxon>Bacteria</taxon>
        <taxon>Pseudomonadati</taxon>
        <taxon>Pseudomonadota</taxon>
        <taxon>Betaproteobacteria</taxon>
        <taxon>Burkholderiales</taxon>
        <taxon>Burkholderiaceae</taxon>
        <taxon>Paraburkholderia</taxon>
    </lineage>
</organism>
<evidence type="ECO:0000256" key="1">
    <source>
        <dbReference type="SAM" id="SignalP"/>
    </source>
</evidence>
<dbReference type="Proteomes" id="UP000494363">
    <property type="component" value="Unassembled WGS sequence"/>
</dbReference>
<gene>
    <name evidence="2" type="ORF">LMG29542_04434</name>
</gene>
<dbReference type="AlphaFoldDB" id="A0A6J5EAT2"/>
<reference evidence="2 3" key="1">
    <citation type="submission" date="2020-04" db="EMBL/GenBank/DDBJ databases">
        <authorList>
            <person name="De Canck E."/>
        </authorList>
    </citation>
    <scope>NUCLEOTIDE SEQUENCE [LARGE SCALE GENOMIC DNA]</scope>
    <source>
        <strain evidence="2 3">LMG 29542</strain>
    </source>
</reference>
<feature type="signal peptide" evidence="1">
    <location>
        <begin position="1"/>
        <end position="21"/>
    </location>
</feature>
<dbReference type="RefSeq" id="WP_175228574.1">
    <property type="nucleotide sequence ID" value="NZ_CADIKH010000020.1"/>
</dbReference>
<protein>
    <submittedName>
        <fullName evidence="2">Uncharacterized protein</fullName>
    </submittedName>
</protein>
<proteinExistence type="predicted"/>
<name>A0A6J5EAT2_9BURK</name>
<dbReference type="EMBL" id="CADIKH010000020">
    <property type="protein sequence ID" value="CAB3762714.1"/>
    <property type="molecule type" value="Genomic_DNA"/>
</dbReference>
<accession>A0A6J5EAT2</accession>
<feature type="chain" id="PRO_5026724889" evidence="1">
    <location>
        <begin position="22"/>
        <end position="211"/>
    </location>
</feature>
<sequence>MIVRLVLVVVPMILFCGTAFSNGALGQGATVSKISGSEILVKDLDSEHRCTIDQIPEELKFSSDREAVIVSGTSYIPVAKLMDCHPTSIVHARIAAPHVGFLSDINLRAGLYASLTPVYVNPLGFVAIVAKIGSDRNIVNLPKFDRKGVSMSKLRMEGSPLMSPTLSLDGRYVSVDLHGCGEGDDLEVVDIRLSQKVRISRDSCLRLFNFR</sequence>
<evidence type="ECO:0000313" key="3">
    <source>
        <dbReference type="Proteomes" id="UP000494363"/>
    </source>
</evidence>